<organism evidence="2 3">
    <name type="scientific">Leucothrix pacifica</name>
    <dbReference type="NCBI Taxonomy" id="1247513"/>
    <lineage>
        <taxon>Bacteria</taxon>
        <taxon>Pseudomonadati</taxon>
        <taxon>Pseudomonadota</taxon>
        <taxon>Gammaproteobacteria</taxon>
        <taxon>Thiotrichales</taxon>
        <taxon>Thiotrichaceae</taxon>
        <taxon>Leucothrix</taxon>
    </lineage>
</organism>
<accession>A0A317C2J0</accession>
<dbReference type="PROSITE" id="PS51257">
    <property type="entry name" value="PROKAR_LIPOPROTEIN"/>
    <property type="match status" value="1"/>
</dbReference>
<keyword evidence="3" id="KW-1185">Reference proteome</keyword>
<evidence type="ECO:0000313" key="3">
    <source>
        <dbReference type="Proteomes" id="UP000245539"/>
    </source>
</evidence>
<evidence type="ECO:0000256" key="1">
    <source>
        <dbReference type="SAM" id="Phobius"/>
    </source>
</evidence>
<gene>
    <name evidence="2" type="ORF">DKW60_20485</name>
</gene>
<proteinExistence type="predicted"/>
<dbReference type="RefSeq" id="WP_109839527.1">
    <property type="nucleotide sequence ID" value="NZ_QGKM01000083.1"/>
</dbReference>
<keyword evidence="1" id="KW-0812">Transmembrane</keyword>
<comment type="caution">
    <text evidence="2">The sequence shown here is derived from an EMBL/GenBank/DDBJ whole genome shotgun (WGS) entry which is preliminary data.</text>
</comment>
<dbReference type="AlphaFoldDB" id="A0A317C2J0"/>
<reference evidence="2 3" key="1">
    <citation type="submission" date="2018-05" db="EMBL/GenBank/DDBJ databases">
        <title>Leucothrix arctica sp. nov., isolated from Arctic seawater.</title>
        <authorList>
            <person name="Choi A."/>
            <person name="Baek K."/>
        </authorList>
    </citation>
    <scope>NUCLEOTIDE SEQUENCE [LARGE SCALE GENOMIC DNA]</scope>
    <source>
        <strain evidence="2 3">JCM 18388</strain>
    </source>
</reference>
<name>A0A317C2J0_9GAMM</name>
<keyword evidence="1" id="KW-1133">Transmembrane helix</keyword>
<sequence>MLAEFKNLPLSKSASVVAAITLLVILIIGGCSTINRSDKQSKIERPCTTQLECIGQKIYQNETGGNVKHLIFWSPNEDFASLGVGHFIWYPQNKRLGFKETFPDLIRYLKANGADVPEWLSKQIQTGSLWSSREQLEQSRESRQFLSLQQLLLDTTDLQVSFLFERLENALPEMLKAADPGNHNRITQRFNTMKASPNGLYPLVDYVNFKGEGTALSERYDGLGWGLLQVLETMQAVPAGPQALKEFSRAADFVLTRRVDNSPVEKNEARWLEGWRVRVNTYAEGTAIAR</sequence>
<dbReference type="OrthoDB" id="20998at2"/>
<feature type="transmembrane region" description="Helical" evidence="1">
    <location>
        <begin position="14"/>
        <end position="35"/>
    </location>
</feature>
<dbReference type="EMBL" id="QGKM01000083">
    <property type="protein sequence ID" value="PWQ92567.1"/>
    <property type="molecule type" value="Genomic_DNA"/>
</dbReference>
<evidence type="ECO:0000313" key="2">
    <source>
        <dbReference type="EMBL" id="PWQ92567.1"/>
    </source>
</evidence>
<protein>
    <submittedName>
        <fullName evidence="2">Uncharacterized protein</fullName>
    </submittedName>
</protein>
<keyword evidence="1" id="KW-0472">Membrane</keyword>
<dbReference type="Proteomes" id="UP000245539">
    <property type="component" value="Unassembled WGS sequence"/>
</dbReference>